<feature type="region of interest" description="Disordered" evidence="2">
    <location>
        <begin position="186"/>
        <end position="214"/>
    </location>
</feature>
<dbReference type="Pfam" id="PF11250">
    <property type="entry name" value="FAF"/>
    <property type="match status" value="1"/>
</dbReference>
<feature type="region of interest" description="Disordered" evidence="2">
    <location>
        <begin position="113"/>
        <end position="155"/>
    </location>
</feature>
<dbReference type="Proteomes" id="UP000222542">
    <property type="component" value="Unassembled WGS sequence"/>
</dbReference>
<dbReference type="OMA" id="DIGRHES"/>
<dbReference type="InterPro" id="IPR021410">
    <property type="entry name" value="FAF"/>
</dbReference>
<feature type="compositionally biased region" description="Acidic residues" evidence="2">
    <location>
        <begin position="300"/>
        <end position="326"/>
    </location>
</feature>
<proteinExistence type="inferred from homology"/>
<reference evidence="4 5" key="1">
    <citation type="journal article" date="2014" name="Nat. Genet.">
        <title>Genome sequence of the hot pepper provides insights into the evolution of pungency in Capsicum species.</title>
        <authorList>
            <person name="Kim S."/>
            <person name="Park M."/>
            <person name="Yeom S.I."/>
            <person name="Kim Y.M."/>
            <person name="Lee J.M."/>
            <person name="Lee H.A."/>
            <person name="Seo E."/>
            <person name="Choi J."/>
            <person name="Cheong K."/>
            <person name="Kim K.T."/>
            <person name="Jung K."/>
            <person name="Lee G.W."/>
            <person name="Oh S.K."/>
            <person name="Bae C."/>
            <person name="Kim S.B."/>
            <person name="Lee H.Y."/>
            <person name="Kim S.Y."/>
            <person name="Kim M.S."/>
            <person name="Kang B.C."/>
            <person name="Jo Y.D."/>
            <person name="Yang H.B."/>
            <person name="Jeong H.J."/>
            <person name="Kang W.H."/>
            <person name="Kwon J.K."/>
            <person name="Shin C."/>
            <person name="Lim J.Y."/>
            <person name="Park J.H."/>
            <person name="Huh J.H."/>
            <person name="Kim J.S."/>
            <person name="Kim B.D."/>
            <person name="Cohen O."/>
            <person name="Paran I."/>
            <person name="Suh M.C."/>
            <person name="Lee S.B."/>
            <person name="Kim Y.K."/>
            <person name="Shin Y."/>
            <person name="Noh S.J."/>
            <person name="Park J."/>
            <person name="Seo Y.S."/>
            <person name="Kwon S.Y."/>
            <person name="Kim H.A."/>
            <person name="Park J.M."/>
            <person name="Kim H.J."/>
            <person name="Choi S.B."/>
            <person name="Bosland P.W."/>
            <person name="Reeves G."/>
            <person name="Jo S.H."/>
            <person name="Lee B.W."/>
            <person name="Cho H.T."/>
            <person name="Choi H.S."/>
            <person name="Lee M.S."/>
            <person name="Yu Y."/>
            <person name="Do Choi Y."/>
            <person name="Park B.S."/>
            <person name="van Deynze A."/>
            <person name="Ashrafi H."/>
            <person name="Hill T."/>
            <person name="Kim W.T."/>
            <person name="Pai H.S."/>
            <person name="Ahn H.K."/>
            <person name="Yeam I."/>
            <person name="Giovannoni J.J."/>
            <person name="Rose J.K."/>
            <person name="Sorensen I."/>
            <person name="Lee S.J."/>
            <person name="Kim R.W."/>
            <person name="Choi I.Y."/>
            <person name="Choi B.S."/>
            <person name="Lim J.S."/>
            <person name="Lee Y.H."/>
            <person name="Choi D."/>
        </authorList>
    </citation>
    <scope>NUCLEOTIDE SEQUENCE [LARGE SCALE GENOMIC DNA]</scope>
    <source>
        <strain evidence="5">cv. CM334</strain>
    </source>
</reference>
<feature type="compositionally biased region" description="Basic and acidic residues" evidence="2">
    <location>
        <begin position="200"/>
        <end position="209"/>
    </location>
</feature>
<feature type="compositionally biased region" description="Basic and acidic residues" evidence="2">
    <location>
        <begin position="327"/>
        <end position="340"/>
    </location>
</feature>
<evidence type="ECO:0000256" key="2">
    <source>
        <dbReference type="SAM" id="MobiDB-lite"/>
    </source>
</evidence>
<evidence type="ECO:0000259" key="3">
    <source>
        <dbReference type="Pfam" id="PF11250"/>
    </source>
</evidence>
<feature type="compositionally biased region" description="Polar residues" evidence="2">
    <location>
        <begin position="129"/>
        <end position="139"/>
    </location>
</feature>
<dbReference type="PANTHER" id="PTHR33155:SF9">
    <property type="entry name" value="FANTASTIC FOUR-LIKE PROTEIN (DUF3049)"/>
    <property type="match status" value="1"/>
</dbReference>
<feature type="domain" description="FAF" evidence="3">
    <location>
        <begin position="240"/>
        <end position="292"/>
    </location>
</feature>
<evidence type="ECO:0000256" key="1">
    <source>
        <dbReference type="ARBA" id="ARBA00008690"/>
    </source>
</evidence>
<evidence type="ECO:0000313" key="4">
    <source>
        <dbReference type="EMBL" id="PHT69102.1"/>
    </source>
</evidence>
<feature type="compositionally biased region" description="Basic and acidic residues" evidence="2">
    <location>
        <begin position="113"/>
        <end position="128"/>
    </location>
</feature>
<accession>A0A1U8ER16</accession>
<keyword evidence="5" id="KW-1185">Reference proteome</keyword>
<sequence>MAAACGSLQHIFDKPLPENPSLIESISSSWNHQPKSLKPIDDSSFTEIFGELHFKENNNSISSSSLSSSSSSSVGASSSSFSSCIPLTSAASSYSSTSSSPFFLDAIHHSENEGVDNHNKDKYDRNDKSPVSSYSPVRSNKQERHSDCLSTRTSDSLSMCTEGLGFESSDDVEDLMNELSIEDLHHHHHHHHNQQQQQKQQEREQEQQGRRTYIPRRLDNRVIFNRDYNLKRSRTKRTLSFPPPISCIGRSGKPWVCFKSFREDGRFILKEIRIPTQEFLHACREDGRLMMHVIQSDDEIVDEDGDEDEDEDDQVYDDGDNDDEHNVEEGHDHNHDAKHV</sequence>
<dbReference type="STRING" id="4072.A0A1U8ER16"/>
<gene>
    <name evidence="4" type="ORF">T459_28589</name>
</gene>
<comment type="caution">
    <text evidence="4">The sequence shown here is derived from an EMBL/GenBank/DDBJ whole genome shotgun (WGS) entry which is preliminary data.</text>
</comment>
<dbReference type="PANTHER" id="PTHR33155">
    <property type="entry name" value="FANTASTIC FOUR-LIKE PROTEIN (DUF3049)"/>
    <property type="match status" value="1"/>
</dbReference>
<organism evidence="4 5">
    <name type="scientific">Capsicum annuum</name>
    <name type="common">Capsicum pepper</name>
    <dbReference type="NCBI Taxonomy" id="4072"/>
    <lineage>
        <taxon>Eukaryota</taxon>
        <taxon>Viridiplantae</taxon>
        <taxon>Streptophyta</taxon>
        <taxon>Embryophyta</taxon>
        <taxon>Tracheophyta</taxon>
        <taxon>Spermatophyta</taxon>
        <taxon>Magnoliopsida</taxon>
        <taxon>eudicotyledons</taxon>
        <taxon>Gunneridae</taxon>
        <taxon>Pentapetalae</taxon>
        <taxon>asterids</taxon>
        <taxon>lamiids</taxon>
        <taxon>Solanales</taxon>
        <taxon>Solanaceae</taxon>
        <taxon>Solanoideae</taxon>
        <taxon>Capsiceae</taxon>
        <taxon>Capsicum</taxon>
    </lineage>
</organism>
<name>A0A1U8ER16_CAPAN</name>
<comment type="similarity">
    <text evidence="1">Belongs to the fantastic four family.</text>
</comment>
<dbReference type="Gramene" id="PHT69102">
    <property type="protein sequence ID" value="PHT69102"/>
    <property type="gene ID" value="T459_28589"/>
</dbReference>
<feature type="region of interest" description="Disordered" evidence="2">
    <location>
        <begin position="300"/>
        <end position="340"/>
    </location>
</feature>
<protein>
    <recommendedName>
        <fullName evidence="3">FAF domain-containing protein</fullName>
    </recommendedName>
</protein>
<dbReference type="EMBL" id="AYRZ02000011">
    <property type="protein sequence ID" value="PHT69102.1"/>
    <property type="molecule type" value="Genomic_DNA"/>
</dbReference>
<evidence type="ECO:0000313" key="5">
    <source>
        <dbReference type="Proteomes" id="UP000222542"/>
    </source>
</evidence>
<dbReference type="InterPro" id="IPR046431">
    <property type="entry name" value="FAF_dom"/>
</dbReference>
<dbReference type="AlphaFoldDB" id="A0A1U8ER16"/>
<reference evidence="4 5" key="2">
    <citation type="journal article" date="2017" name="Genome Biol.">
        <title>New reference genome sequences of hot pepper reveal the massive evolution of plant disease-resistance genes by retroduplication.</title>
        <authorList>
            <person name="Kim S."/>
            <person name="Park J."/>
            <person name="Yeom S.I."/>
            <person name="Kim Y.M."/>
            <person name="Seo E."/>
            <person name="Kim K.T."/>
            <person name="Kim M.S."/>
            <person name="Lee J.M."/>
            <person name="Cheong K."/>
            <person name="Shin H.S."/>
            <person name="Kim S.B."/>
            <person name="Han K."/>
            <person name="Lee J."/>
            <person name="Park M."/>
            <person name="Lee H.A."/>
            <person name="Lee H.Y."/>
            <person name="Lee Y."/>
            <person name="Oh S."/>
            <person name="Lee J.H."/>
            <person name="Choi E."/>
            <person name="Choi E."/>
            <person name="Lee S.E."/>
            <person name="Jeon J."/>
            <person name="Kim H."/>
            <person name="Choi G."/>
            <person name="Song H."/>
            <person name="Lee J."/>
            <person name="Lee S.C."/>
            <person name="Kwon J.K."/>
            <person name="Lee H.Y."/>
            <person name="Koo N."/>
            <person name="Hong Y."/>
            <person name="Kim R.W."/>
            <person name="Kang W.H."/>
            <person name="Huh J.H."/>
            <person name="Kang B.C."/>
            <person name="Yang T.J."/>
            <person name="Lee Y.H."/>
            <person name="Bennetzen J.L."/>
            <person name="Choi D."/>
        </authorList>
    </citation>
    <scope>NUCLEOTIDE SEQUENCE [LARGE SCALE GENOMIC DNA]</scope>
    <source>
        <strain evidence="5">cv. CM334</strain>
    </source>
</reference>